<organism evidence="3 4">
    <name type="scientific">Discostella pseudostelligera</name>
    <dbReference type="NCBI Taxonomy" id="259834"/>
    <lineage>
        <taxon>Eukaryota</taxon>
        <taxon>Sar</taxon>
        <taxon>Stramenopiles</taxon>
        <taxon>Ochrophyta</taxon>
        <taxon>Bacillariophyta</taxon>
        <taxon>Coscinodiscophyceae</taxon>
        <taxon>Thalassiosirophycidae</taxon>
        <taxon>Stephanodiscales</taxon>
        <taxon>Stephanodiscaceae</taxon>
        <taxon>Discostella</taxon>
    </lineage>
</organism>
<dbReference type="InterPro" id="IPR036020">
    <property type="entry name" value="WW_dom_sf"/>
</dbReference>
<comment type="caution">
    <text evidence="3">The sequence shown here is derived from an EMBL/GenBank/DDBJ whole genome shotgun (WGS) entry which is preliminary data.</text>
</comment>
<feature type="compositionally biased region" description="Basic and acidic residues" evidence="1">
    <location>
        <begin position="632"/>
        <end position="644"/>
    </location>
</feature>
<feature type="region of interest" description="Disordered" evidence="1">
    <location>
        <begin position="848"/>
        <end position="912"/>
    </location>
</feature>
<protein>
    <recommendedName>
        <fullName evidence="2">WW domain-containing protein</fullName>
    </recommendedName>
</protein>
<feature type="compositionally biased region" description="Polar residues" evidence="1">
    <location>
        <begin position="925"/>
        <end position="937"/>
    </location>
</feature>
<feature type="region of interest" description="Disordered" evidence="1">
    <location>
        <begin position="773"/>
        <end position="809"/>
    </location>
</feature>
<feature type="compositionally biased region" description="Acidic residues" evidence="1">
    <location>
        <begin position="607"/>
        <end position="627"/>
    </location>
</feature>
<feature type="domain" description="WW" evidence="2">
    <location>
        <begin position="801"/>
        <end position="835"/>
    </location>
</feature>
<feature type="region of interest" description="Disordered" evidence="1">
    <location>
        <begin position="606"/>
        <end position="761"/>
    </location>
</feature>
<feature type="region of interest" description="Disordered" evidence="1">
    <location>
        <begin position="1"/>
        <end position="108"/>
    </location>
</feature>
<dbReference type="EMBL" id="JALLBG020000135">
    <property type="protein sequence ID" value="KAL3762460.1"/>
    <property type="molecule type" value="Genomic_DNA"/>
</dbReference>
<dbReference type="PROSITE" id="PS01159">
    <property type="entry name" value="WW_DOMAIN_1"/>
    <property type="match status" value="1"/>
</dbReference>
<feature type="compositionally biased region" description="Basic residues" evidence="1">
    <location>
        <begin position="29"/>
        <end position="47"/>
    </location>
</feature>
<proteinExistence type="predicted"/>
<sequence length="973" mass="107994">MDDDANDNDSFSFAAATATPKNEASATTTKKKKKQSRNKSKERRRRSNSNNHPTGMTVSQFHKGQQGMQDAAVARSKSEMARMHRQQSPSQQQQRRNSVNSNSTNGNHHNAAAAAVVPAAAPTNLEKVVDVVPSDHPAATYDNHSPHNSIFPTPQTYRTCHLCHRSLPRSKFSERDSSLSPTYIHGMTCRTCTMTLCAARLSPNPTNMQQLLLQYAMRSHEMGSEILLAALQSAATSGEEGVENNERVKRMMGVNGMNESEMSMILRERSINSSSYFTNELELRNGSSSSILNNGHFLNEEGNRRPSSVADCKYIDTLLSMPCYLNINALGVFGSSAEVSGSLAALEAVRLYGTVGGGGDEGGEGDEEGGDGGYHRYFVPHDCDGRPVLSGEDSRSKSGNSCGSGFGNNIIDPRSIVCLVLGEGRTPRTAILASQHYCWTTIAIDPTLSEEWDGYHDDAPNFVGYGGSLAEFMDDYDDGTGMIVGRRRNSDLAESMNSTMREYPPRHLVIIAIQPLHSSPAVRLRDNGHINELRARYGDVPTTLVSLRPIPETNWFSPSARMEDGTVGPRRSKLEEDMGYEPNFSYVDEGIFSECRQVEVWNFHNADDDDDDYYSDEEAYEDGEDGVAEAAGEEKEAMEEERLGSIDTENEEAHTRNASKKKIGEEQVQQRGKSDHHHHVPPAKQSPKKKNEWLEARVAEYKNQQRKAKKYNEEHNESFNTLSTKGTVDTRRVSEVLENPHDIANQCRGHDELDNSSVWSPQDEDALNRVWDKAMSVYDEQQSQSSHQQQDNDIAKRNPHENLPAGWNAFVDPASGDYYYANSETGESTWDLPSCSPNDVVVSCQDEHDRDDASMASKMSELTSEDQPNAAAANNKGADTPPSMQYKPKQNPRLSTILDNDSQSHLDDQSSVSSGIAALNRWNMSDTNLSSHSNDTPDSQERRGSPSLKQQPWHKKDDDEMGNGDSFMFDDYY</sequence>
<dbReference type="SMART" id="SM00456">
    <property type="entry name" value="WW"/>
    <property type="match status" value="1"/>
</dbReference>
<accession>A0ABD3MEB0</accession>
<reference evidence="3 4" key="1">
    <citation type="submission" date="2024-10" db="EMBL/GenBank/DDBJ databases">
        <title>Updated reference genomes for cyclostephanoid diatoms.</title>
        <authorList>
            <person name="Roberts W.R."/>
            <person name="Alverson A.J."/>
        </authorList>
    </citation>
    <scope>NUCLEOTIDE SEQUENCE [LARGE SCALE GENOMIC DNA]</scope>
    <source>
        <strain evidence="3 4">AJA232-27</strain>
    </source>
</reference>
<dbReference type="InterPro" id="IPR001202">
    <property type="entry name" value="WW_dom"/>
</dbReference>
<evidence type="ECO:0000256" key="1">
    <source>
        <dbReference type="SAM" id="MobiDB-lite"/>
    </source>
</evidence>
<feature type="region of interest" description="Disordered" evidence="1">
    <location>
        <begin position="925"/>
        <end position="973"/>
    </location>
</feature>
<evidence type="ECO:0000313" key="4">
    <source>
        <dbReference type="Proteomes" id="UP001530293"/>
    </source>
</evidence>
<dbReference type="SUPFAM" id="SSF51045">
    <property type="entry name" value="WW domain"/>
    <property type="match status" value="1"/>
</dbReference>
<dbReference type="CDD" id="cd00201">
    <property type="entry name" value="WW"/>
    <property type="match status" value="1"/>
</dbReference>
<feature type="compositionally biased region" description="Basic and acidic residues" evidence="1">
    <location>
        <begin position="689"/>
        <end position="700"/>
    </location>
</feature>
<evidence type="ECO:0000313" key="3">
    <source>
        <dbReference type="EMBL" id="KAL3762460.1"/>
    </source>
</evidence>
<name>A0ABD3MEB0_9STRA</name>
<evidence type="ECO:0000259" key="2">
    <source>
        <dbReference type="PROSITE" id="PS50020"/>
    </source>
</evidence>
<feature type="compositionally biased region" description="Basic and acidic residues" evidence="1">
    <location>
        <begin position="728"/>
        <end position="741"/>
    </location>
</feature>
<keyword evidence="4" id="KW-1185">Reference proteome</keyword>
<dbReference type="PROSITE" id="PS50020">
    <property type="entry name" value="WW_DOMAIN_2"/>
    <property type="match status" value="1"/>
</dbReference>
<dbReference type="AlphaFoldDB" id="A0ABD3MEB0"/>
<dbReference type="Gene3D" id="2.20.70.10">
    <property type="match status" value="1"/>
</dbReference>
<feature type="compositionally biased region" description="Low complexity" evidence="1">
    <location>
        <begin position="8"/>
        <end position="28"/>
    </location>
</feature>
<gene>
    <name evidence="3" type="ORF">ACHAWU_008163</name>
</gene>
<dbReference type="Proteomes" id="UP001530293">
    <property type="component" value="Unassembled WGS sequence"/>
</dbReference>
<feature type="compositionally biased region" description="Low complexity" evidence="1">
    <location>
        <begin position="86"/>
        <end position="108"/>
    </location>
</feature>
<feature type="compositionally biased region" description="Polar residues" evidence="1">
    <location>
        <begin position="52"/>
        <end position="68"/>
    </location>
</feature>
<feature type="compositionally biased region" description="Polar residues" evidence="1">
    <location>
        <begin position="892"/>
        <end position="901"/>
    </location>
</feature>
<feature type="compositionally biased region" description="Polar residues" evidence="1">
    <location>
        <begin position="718"/>
        <end position="727"/>
    </location>
</feature>
<dbReference type="Pfam" id="PF00397">
    <property type="entry name" value="WW"/>
    <property type="match status" value="1"/>
</dbReference>